<reference evidence="4 5" key="1">
    <citation type="submission" date="2019-08" db="EMBL/GenBank/DDBJ databases">
        <title>Actinomadura sp. nov. CYP1-5 isolated from mountain soil.</title>
        <authorList>
            <person name="Songsumanus A."/>
            <person name="Kuncharoen N."/>
            <person name="Kudo T."/>
            <person name="Yuki M."/>
            <person name="Igarashi Y."/>
            <person name="Tanasupawat S."/>
        </authorList>
    </citation>
    <scope>NUCLEOTIDE SEQUENCE [LARGE SCALE GENOMIC DNA]</scope>
    <source>
        <strain evidence="4 5">JCM 14158</strain>
    </source>
</reference>
<dbReference type="STRING" id="1220554.GCA_001552135_04623"/>
<keyword evidence="3" id="KW-0472">Membrane</keyword>
<dbReference type="Gene3D" id="1.10.10.1320">
    <property type="entry name" value="Anti-sigma factor, zinc-finger domain"/>
    <property type="match status" value="1"/>
</dbReference>
<organism evidence="4 5">
    <name type="scientific">Actinomadura chibensis</name>
    <dbReference type="NCBI Taxonomy" id="392828"/>
    <lineage>
        <taxon>Bacteria</taxon>
        <taxon>Bacillati</taxon>
        <taxon>Actinomycetota</taxon>
        <taxon>Actinomycetes</taxon>
        <taxon>Streptosporangiales</taxon>
        <taxon>Thermomonosporaceae</taxon>
        <taxon>Actinomadura</taxon>
    </lineage>
</organism>
<comment type="caution">
    <text evidence="4">The sequence shown here is derived from an EMBL/GenBank/DDBJ whole genome shotgun (WGS) entry which is preliminary data.</text>
</comment>
<feature type="transmembrane region" description="Helical" evidence="3">
    <location>
        <begin position="120"/>
        <end position="138"/>
    </location>
</feature>
<keyword evidence="3" id="KW-0812">Transmembrane</keyword>
<dbReference type="RefSeq" id="WP_067894871.1">
    <property type="nucleotide sequence ID" value="NZ_VSFG01000003.1"/>
</dbReference>
<evidence type="ECO:0000256" key="2">
    <source>
        <dbReference type="ARBA" id="ARBA00023163"/>
    </source>
</evidence>
<feature type="transmembrane region" description="Helical" evidence="3">
    <location>
        <begin position="96"/>
        <end position="114"/>
    </location>
</feature>
<evidence type="ECO:0000313" key="4">
    <source>
        <dbReference type="EMBL" id="TYB45534.1"/>
    </source>
</evidence>
<accession>A0A5D0NN29</accession>
<evidence type="ECO:0000256" key="3">
    <source>
        <dbReference type="SAM" id="Phobius"/>
    </source>
</evidence>
<protein>
    <recommendedName>
        <fullName evidence="6">Zf-HC2 domain-containing protein</fullName>
    </recommendedName>
</protein>
<feature type="transmembrane region" description="Helical" evidence="3">
    <location>
        <begin position="159"/>
        <end position="181"/>
    </location>
</feature>
<evidence type="ECO:0000256" key="1">
    <source>
        <dbReference type="ARBA" id="ARBA00023015"/>
    </source>
</evidence>
<feature type="transmembrane region" description="Helical" evidence="3">
    <location>
        <begin position="241"/>
        <end position="259"/>
    </location>
</feature>
<dbReference type="AlphaFoldDB" id="A0A5D0NN29"/>
<proteinExistence type="predicted"/>
<keyword evidence="5" id="KW-1185">Reference proteome</keyword>
<feature type="transmembrane region" description="Helical" evidence="3">
    <location>
        <begin position="187"/>
        <end position="205"/>
    </location>
</feature>
<dbReference type="Proteomes" id="UP000323380">
    <property type="component" value="Unassembled WGS sequence"/>
</dbReference>
<dbReference type="EMBL" id="VSFG01000003">
    <property type="protein sequence ID" value="TYB45534.1"/>
    <property type="molecule type" value="Genomic_DNA"/>
</dbReference>
<gene>
    <name evidence="4" type="ORF">FXF69_19070</name>
</gene>
<feature type="transmembrane region" description="Helical" evidence="3">
    <location>
        <begin position="212"/>
        <end position="229"/>
    </location>
</feature>
<keyword evidence="3" id="KW-1133">Transmembrane helix</keyword>
<name>A0A5D0NN29_9ACTN</name>
<evidence type="ECO:0008006" key="6">
    <source>
        <dbReference type="Google" id="ProtNLM"/>
    </source>
</evidence>
<dbReference type="InterPro" id="IPR041916">
    <property type="entry name" value="Anti_sigma_zinc_sf"/>
</dbReference>
<sequence length="271" mass="28147">MSTWHCDAALLRRYTAGETDLVASASIEAHLVRCAGCRAGVAALADPDPLERVWTGVRETIQRPRLPLALRLLRRAGLSAEDAALLAASRSLRGPWTLATVAVLVFAVAASWPGAVLGTALYLLVAPLVPVLGVVAAFTATDPLVELTNATPYSKTRLALLRTVAVIATTVPLVTVMGAVAGIGWLAVAWLTPALGLTLAALVALTWWPPPVVGGAVSGLWVAVVAAAYLRDDLDDAVRPTAQICYLVLAAITVAVLAARIRAARTPGGYA</sequence>
<keyword evidence="2" id="KW-0804">Transcription</keyword>
<evidence type="ECO:0000313" key="5">
    <source>
        <dbReference type="Proteomes" id="UP000323380"/>
    </source>
</evidence>
<keyword evidence="1" id="KW-0805">Transcription regulation</keyword>